<protein>
    <submittedName>
        <fullName evidence="2">Anti-repressor SinI family protein</fullName>
    </submittedName>
</protein>
<evidence type="ECO:0000313" key="3">
    <source>
        <dbReference type="EMBL" id="MCH6264506.1"/>
    </source>
</evidence>
<dbReference type="EMBL" id="JAGYPE020000003">
    <property type="protein sequence ID" value="MCH6264506.1"/>
    <property type="molecule type" value="Genomic_DNA"/>
</dbReference>
<dbReference type="GO" id="GO:0006355">
    <property type="term" value="P:regulation of DNA-templated transcription"/>
    <property type="evidence" value="ECO:0007669"/>
    <property type="project" value="InterPro"/>
</dbReference>
<name>A0A942T4P5_9BACI</name>
<evidence type="ECO:0000313" key="2">
    <source>
        <dbReference type="EMBL" id="MBS4186132.1"/>
    </source>
</evidence>
<feature type="domain" description="Sin" evidence="1">
    <location>
        <begin position="1"/>
        <end position="37"/>
    </location>
</feature>
<dbReference type="RefSeq" id="WP_213145927.1">
    <property type="nucleotide sequence ID" value="NZ_JAGYPE020000003.1"/>
</dbReference>
<dbReference type="PROSITE" id="PS51500">
    <property type="entry name" value="SIN"/>
    <property type="match status" value="1"/>
</dbReference>
<dbReference type="EMBL" id="JAGYPE010000006">
    <property type="protein sequence ID" value="MBS4186132.1"/>
    <property type="molecule type" value="Genomic_DNA"/>
</dbReference>
<dbReference type="Proteomes" id="UP000677265">
    <property type="component" value="Unassembled WGS sequence"/>
</dbReference>
<comment type="caution">
    <text evidence="2">The sequence shown here is derived from an EMBL/GenBank/DDBJ whole genome shotgun (WGS) entry which is preliminary data.</text>
</comment>
<dbReference type="GO" id="GO:0046983">
    <property type="term" value="F:protein dimerization activity"/>
    <property type="evidence" value="ECO:0007669"/>
    <property type="project" value="InterPro"/>
</dbReference>
<sequence length="45" mass="5519">MKKNESDLPKEWIELVKEAMESNITKDDFKIFLEKEKEKRKNHKL</sequence>
<dbReference type="AlphaFoldDB" id="A0A942T4P5"/>
<accession>A0A942T4P5</accession>
<dbReference type="InterPro" id="IPR010981">
    <property type="entry name" value="SinR/SinI_dimer_dom"/>
</dbReference>
<gene>
    <name evidence="3" type="ORF">KHB02_003050</name>
    <name evidence="2" type="ORF">KHB02_32580</name>
</gene>
<dbReference type="InterPro" id="IPR036281">
    <property type="entry name" value="SinR/SinI_dimer_dom_sf"/>
</dbReference>
<proteinExistence type="predicted"/>
<evidence type="ECO:0000259" key="1">
    <source>
        <dbReference type="PROSITE" id="PS51500"/>
    </source>
</evidence>
<keyword evidence="4" id="KW-1185">Reference proteome</keyword>
<dbReference type="SUPFAM" id="SSF47406">
    <property type="entry name" value="SinR repressor dimerisation domain-like"/>
    <property type="match status" value="1"/>
</dbReference>
<evidence type="ECO:0000313" key="4">
    <source>
        <dbReference type="Proteomes" id="UP000677265"/>
    </source>
</evidence>
<reference evidence="2" key="1">
    <citation type="submission" date="2021-05" db="EMBL/GenBank/DDBJ databases">
        <title>Novel Bacillus species.</title>
        <authorList>
            <person name="Liu G."/>
        </authorList>
    </citation>
    <scope>NUCLEOTIDE SEQUENCE</scope>
    <source>
        <strain evidence="2 4">FJAT-50051</strain>
    </source>
</reference>
<organism evidence="2">
    <name type="scientific">Neobacillus citreus</name>
    <dbReference type="NCBI Taxonomy" id="2833578"/>
    <lineage>
        <taxon>Bacteria</taxon>
        <taxon>Bacillati</taxon>
        <taxon>Bacillota</taxon>
        <taxon>Bacilli</taxon>
        <taxon>Bacillales</taxon>
        <taxon>Bacillaceae</taxon>
        <taxon>Neobacillus</taxon>
    </lineage>
</organism>
<dbReference type="Pfam" id="PF08671">
    <property type="entry name" value="SinI"/>
    <property type="match status" value="1"/>
</dbReference>